<dbReference type="EMBL" id="WSRR01000031">
    <property type="protein sequence ID" value="MVX61764.1"/>
    <property type="molecule type" value="Genomic_DNA"/>
</dbReference>
<organism evidence="2 3">
    <name type="scientific">Adlercreutzia mucosicola</name>
    <dbReference type="NCBI Taxonomy" id="580026"/>
    <lineage>
        <taxon>Bacteria</taxon>
        <taxon>Bacillati</taxon>
        <taxon>Actinomycetota</taxon>
        <taxon>Coriobacteriia</taxon>
        <taxon>Eggerthellales</taxon>
        <taxon>Eggerthellaceae</taxon>
        <taxon>Adlercreutzia</taxon>
    </lineage>
</organism>
<comment type="caution">
    <text evidence="2">The sequence shown here is derived from an EMBL/GenBank/DDBJ whole genome shotgun (WGS) entry which is preliminary data.</text>
</comment>
<reference evidence="2 3" key="1">
    <citation type="submission" date="2019-12" db="EMBL/GenBank/DDBJ databases">
        <title>Microbes associate with the intestines of laboratory mice.</title>
        <authorList>
            <person name="Navarre W."/>
            <person name="Wong E."/>
        </authorList>
    </citation>
    <scope>NUCLEOTIDE SEQUENCE [LARGE SCALE GENOMIC DNA]</scope>
    <source>
        <strain evidence="2 3">NM66_B29</strain>
    </source>
</reference>
<evidence type="ECO:0000313" key="2">
    <source>
        <dbReference type="EMBL" id="MVX61764.1"/>
    </source>
</evidence>
<dbReference type="InterPro" id="IPR036411">
    <property type="entry name" value="TorD-like_sf"/>
</dbReference>
<gene>
    <name evidence="2" type="ORF">GKZ27_09935</name>
</gene>
<keyword evidence="1" id="KW-0143">Chaperone</keyword>
<dbReference type="Pfam" id="PF02613">
    <property type="entry name" value="Nitrate_red_del"/>
    <property type="match status" value="1"/>
</dbReference>
<dbReference type="Proteomes" id="UP000463388">
    <property type="component" value="Unassembled WGS sequence"/>
</dbReference>
<dbReference type="Gene3D" id="1.10.3480.10">
    <property type="entry name" value="TorD-like"/>
    <property type="match status" value="1"/>
</dbReference>
<dbReference type="RefSeq" id="WP_160347105.1">
    <property type="nucleotide sequence ID" value="NZ_WSRR01000031.1"/>
</dbReference>
<keyword evidence="3" id="KW-1185">Reference proteome</keyword>
<sequence>MGETTMAADDVRAAVLGEAGVLFTLLGRLFHGVPDRELIAGVADGGLFDEMPFATGADAEAAREKLATWTSQCASLFSDDDFHALSADYTRLFVGARRVLAPMWESVYFNKDRMVFQHQTFEVRAAYARYGLEVDALSHEPDDHLAYELLFIGRLCHMGAEAARRGDAAEADRVVADAVSFAVCHPMTWVPQWRELVERHARCDFYRGYAALVDAALRQLEDELGSACARVAAA</sequence>
<protein>
    <recommendedName>
        <fullName evidence="4">Molecular chaperone TorD</fullName>
    </recommendedName>
</protein>
<accession>A0A6N8JRF0</accession>
<dbReference type="SUPFAM" id="SSF89155">
    <property type="entry name" value="TorD-like"/>
    <property type="match status" value="1"/>
</dbReference>
<evidence type="ECO:0008006" key="4">
    <source>
        <dbReference type="Google" id="ProtNLM"/>
    </source>
</evidence>
<proteinExistence type="predicted"/>
<dbReference type="PANTHER" id="PTHR34227">
    <property type="entry name" value="CHAPERONE PROTEIN YCDY"/>
    <property type="match status" value="1"/>
</dbReference>
<dbReference type="InterPro" id="IPR050289">
    <property type="entry name" value="TorD/DmsD_chaperones"/>
</dbReference>
<evidence type="ECO:0000313" key="3">
    <source>
        <dbReference type="Proteomes" id="UP000463388"/>
    </source>
</evidence>
<dbReference type="AlphaFoldDB" id="A0A6N8JRF0"/>
<dbReference type="PANTHER" id="PTHR34227:SF13">
    <property type="entry name" value="TAT PROOFREADING CHAPERONE DMSD-RELATED"/>
    <property type="match status" value="1"/>
</dbReference>
<dbReference type="OrthoDB" id="9795302at2"/>
<name>A0A6N8JRF0_9ACTN</name>
<dbReference type="InterPro" id="IPR020945">
    <property type="entry name" value="DMSO/NO3_reduct_chaperone"/>
</dbReference>
<evidence type="ECO:0000256" key="1">
    <source>
        <dbReference type="ARBA" id="ARBA00023186"/>
    </source>
</evidence>